<keyword evidence="2" id="KW-0479">Metal-binding</keyword>
<evidence type="ECO:0000256" key="4">
    <source>
        <dbReference type="ARBA" id="ARBA00023014"/>
    </source>
</evidence>
<comment type="cofactor">
    <cofactor evidence="1">
        <name>Fe(3+)</name>
        <dbReference type="ChEBI" id="CHEBI:29034"/>
    </cofactor>
</comment>
<dbReference type="InterPro" id="IPR048574">
    <property type="entry name" value="RUBY_RBDX"/>
</dbReference>
<evidence type="ECO:0000256" key="2">
    <source>
        <dbReference type="ARBA" id="ARBA00022723"/>
    </source>
</evidence>
<dbReference type="Pfam" id="PF02906">
    <property type="entry name" value="Fe_hyd_lg_C"/>
    <property type="match status" value="1"/>
</dbReference>
<proteinExistence type="predicted"/>
<feature type="domain" description="Rubredoxin-like" evidence="5">
    <location>
        <begin position="531"/>
        <end position="569"/>
    </location>
</feature>
<evidence type="ECO:0000256" key="3">
    <source>
        <dbReference type="ARBA" id="ARBA00023004"/>
    </source>
</evidence>
<dbReference type="SMART" id="SM00902">
    <property type="entry name" value="Fe_hyd_SSU"/>
    <property type="match status" value="1"/>
</dbReference>
<dbReference type="Gene3D" id="4.10.260.20">
    <property type="entry name" value="Iron hydrogenase, small subunit"/>
    <property type="match status" value="1"/>
</dbReference>
<dbReference type="InterPro" id="IPR036991">
    <property type="entry name" value="Fe_hydrogenase_ssu_sf"/>
</dbReference>
<dbReference type="CDD" id="cd00350">
    <property type="entry name" value="rubredoxin_like"/>
    <property type="match status" value="3"/>
</dbReference>
<dbReference type="Gene3D" id="3.40.950.10">
    <property type="entry name" value="Fe-only Hydrogenase (Larger Subunit), Chain L, domain 3"/>
    <property type="match status" value="1"/>
</dbReference>
<dbReference type="InterPro" id="IPR013352">
    <property type="entry name" value="Fe_hydrogenase_subset"/>
</dbReference>
<dbReference type="InterPro" id="IPR017896">
    <property type="entry name" value="4Fe4S_Fe-S-bd"/>
</dbReference>
<dbReference type="SUPFAM" id="SSF54862">
    <property type="entry name" value="4Fe-4S ferredoxins"/>
    <property type="match status" value="1"/>
</dbReference>
<dbReference type="InterPro" id="IPR009016">
    <property type="entry name" value="Fe_hydrogenase"/>
</dbReference>
<protein>
    <submittedName>
        <fullName evidence="7">Ferredoxin hydrogenase</fullName>
    </submittedName>
</protein>
<evidence type="ECO:0000313" key="8">
    <source>
        <dbReference type="Proteomes" id="UP000295773"/>
    </source>
</evidence>
<dbReference type="PANTHER" id="PTHR11615">
    <property type="entry name" value="NITRATE, FORMATE, IRON DEHYDROGENASE"/>
    <property type="match status" value="1"/>
</dbReference>
<dbReference type="InterPro" id="IPR003149">
    <property type="entry name" value="Fe_hydrogenase_ssu"/>
</dbReference>
<sequence>MSKHVSIDIRVPVENDNPAIRRIESLCIRCGQCKEVCKKEISVGHHYDLLKTEDTAICIHCGQCVNVCPTGALVERQDWMEVADVIKSGKKKVVAITSPSVRVGLGEEFGMEAGSYVEKQMVAALRSVGVNYVFDTTFAADLTIMEEASELIDRIQNKKPLPQFTSCCPAWIKFVETYYPQLLPNISSSKSPISMFAPTIKTWFAKKEGIAPEDIYIVAITPCTAKKFEITREEFHDAANYHHTQGYRDYDKVVTTKELANWLRAENLDLTSVGESDYDSLMPRGSGAGVIFGNTGGVMEAAVRSAYYFLTNEQPGDDLLKLEAIRGLAGVREASVTIADIPVRVAVVHGTDNARKFIAHMEETKTHYDFVEVMTCPGGCIGGGGQPKHIGEDMQDIRKKRIASLYDKDASMSLRNSHDNPHIKAVYEEFYGTPLSTLAEALLHTTYHERKDLGEDPAVYAKAFEADSTVAGTPTSSDVKYRCTICGYIYEGDITKESDDYKCPICGVPKEMFELVKEPATQAPTEETSADVKYRCTICGYIYEGDITKESDDYKCPICTVPKEMFELVKEPATQAPAEETSTDVKYRCTICGYIYEGDITKESDDYKCPICTVPKEMFEKIA</sequence>
<evidence type="ECO:0000259" key="6">
    <source>
        <dbReference type="PROSITE" id="PS51379"/>
    </source>
</evidence>
<dbReference type="SUPFAM" id="SSF57802">
    <property type="entry name" value="Rubredoxin-like"/>
    <property type="match status" value="3"/>
</dbReference>
<dbReference type="Pfam" id="PF21349">
    <property type="entry name" value="RUBY_RBDX"/>
    <property type="match status" value="3"/>
</dbReference>
<feature type="domain" description="Rubredoxin-like" evidence="5">
    <location>
        <begin position="478"/>
        <end position="516"/>
    </location>
</feature>
<dbReference type="RefSeq" id="WP_132224417.1">
    <property type="nucleotide sequence ID" value="NZ_JANKBG010000005.1"/>
</dbReference>
<evidence type="ECO:0000256" key="1">
    <source>
        <dbReference type="ARBA" id="ARBA00001965"/>
    </source>
</evidence>
<feature type="domain" description="4Fe-4S ferredoxin-type" evidence="6">
    <location>
        <begin position="49"/>
        <end position="78"/>
    </location>
</feature>
<dbReference type="InterPro" id="IPR050340">
    <property type="entry name" value="Cytosolic_Fe-S_CAF"/>
</dbReference>
<dbReference type="SUPFAM" id="SSF53920">
    <property type="entry name" value="Fe-only hydrogenase"/>
    <property type="match status" value="1"/>
</dbReference>
<keyword evidence="8" id="KW-1185">Reference proteome</keyword>
<dbReference type="PROSITE" id="PS50903">
    <property type="entry name" value="RUBREDOXIN_LIKE"/>
    <property type="match status" value="3"/>
</dbReference>
<feature type="domain" description="4Fe-4S ferredoxin-type" evidence="6">
    <location>
        <begin position="18"/>
        <end position="46"/>
    </location>
</feature>
<keyword evidence="4" id="KW-0411">Iron-sulfur</keyword>
<evidence type="ECO:0000259" key="5">
    <source>
        <dbReference type="PROSITE" id="PS50903"/>
    </source>
</evidence>
<dbReference type="EMBL" id="SMBP01000006">
    <property type="protein sequence ID" value="TCU60632.1"/>
    <property type="molecule type" value="Genomic_DNA"/>
</dbReference>
<dbReference type="AlphaFoldDB" id="A0A4R3TFA7"/>
<dbReference type="GO" id="GO:0005506">
    <property type="term" value="F:iron ion binding"/>
    <property type="evidence" value="ECO:0007669"/>
    <property type="project" value="InterPro"/>
</dbReference>
<keyword evidence="3" id="KW-0408">Iron</keyword>
<dbReference type="GO" id="GO:0008901">
    <property type="term" value="F:ferredoxin hydrogenase activity"/>
    <property type="evidence" value="ECO:0007669"/>
    <property type="project" value="InterPro"/>
</dbReference>
<evidence type="ECO:0000313" key="7">
    <source>
        <dbReference type="EMBL" id="TCU60632.1"/>
    </source>
</evidence>
<dbReference type="PROSITE" id="PS00198">
    <property type="entry name" value="4FE4S_FER_1"/>
    <property type="match status" value="1"/>
</dbReference>
<accession>A0A4R3TFA7</accession>
<dbReference type="Gene3D" id="2.20.28.10">
    <property type="match status" value="3"/>
</dbReference>
<comment type="caution">
    <text evidence="7">The sequence shown here is derived from an EMBL/GenBank/DDBJ whole genome shotgun (WGS) entry which is preliminary data.</text>
</comment>
<dbReference type="Gene3D" id="3.30.70.20">
    <property type="match status" value="1"/>
</dbReference>
<dbReference type="Pfam" id="PF02256">
    <property type="entry name" value="Fe_hyd_SSU"/>
    <property type="match status" value="1"/>
</dbReference>
<dbReference type="InterPro" id="IPR004108">
    <property type="entry name" value="Fe_hydrogenase_lsu_C"/>
</dbReference>
<reference evidence="7 8" key="1">
    <citation type="submission" date="2019-03" db="EMBL/GenBank/DDBJ databases">
        <title>Genomic Encyclopedia of Type Strains, Phase IV (KMG-IV): sequencing the most valuable type-strain genomes for metagenomic binning, comparative biology and taxonomic classification.</title>
        <authorList>
            <person name="Goeker M."/>
        </authorList>
    </citation>
    <scope>NUCLEOTIDE SEQUENCE [LARGE SCALE GENOMIC DNA]</scope>
    <source>
        <strain evidence="7 8">DSM 29481</strain>
    </source>
</reference>
<dbReference type="PROSITE" id="PS51379">
    <property type="entry name" value="4FE4S_FER_2"/>
    <property type="match status" value="2"/>
</dbReference>
<dbReference type="NCBIfam" id="TIGR02512">
    <property type="entry name" value="FeFe_hydrog_A"/>
    <property type="match status" value="1"/>
</dbReference>
<name>A0A4R3TFA7_9FIRM</name>
<organism evidence="7 8">
    <name type="scientific">Longicatena caecimuris</name>
    <dbReference type="NCBI Taxonomy" id="1796635"/>
    <lineage>
        <taxon>Bacteria</taxon>
        <taxon>Bacillati</taxon>
        <taxon>Bacillota</taxon>
        <taxon>Erysipelotrichia</taxon>
        <taxon>Erysipelotrichales</taxon>
        <taxon>Erysipelotrichaceae</taxon>
        <taxon>Longicatena</taxon>
    </lineage>
</organism>
<dbReference type="Pfam" id="PF00037">
    <property type="entry name" value="Fer4"/>
    <property type="match status" value="1"/>
</dbReference>
<dbReference type="InterPro" id="IPR024934">
    <property type="entry name" value="Rubredoxin-like_dom"/>
</dbReference>
<feature type="domain" description="Rubredoxin-like" evidence="5">
    <location>
        <begin position="584"/>
        <end position="622"/>
    </location>
</feature>
<dbReference type="Proteomes" id="UP000295773">
    <property type="component" value="Unassembled WGS sequence"/>
</dbReference>
<gene>
    <name evidence="7" type="ORF">EDD61_106143</name>
</gene>
<dbReference type="Gene3D" id="3.40.50.1780">
    <property type="match status" value="1"/>
</dbReference>
<dbReference type="InterPro" id="IPR017900">
    <property type="entry name" value="4Fe4S_Fe_S_CS"/>
</dbReference>
<dbReference type="GO" id="GO:0051536">
    <property type="term" value="F:iron-sulfur cluster binding"/>
    <property type="evidence" value="ECO:0007669"/>
    <property type="project" value="UniProtKB-KW"/>
</dbReference>